<dbReference type="InterPro" id="IPR037923">
    <property type="entry name" value="HTH-like"/>
</dbReference>
<protein>
    <recommendedName>
        <fullName evidence="4">AraC-type arabinose-binding/dimerisation domain-containing protein</fullName>
    </recommendedName>
</protein>
<dbReference type="GO" id="GO:0003677">
    <property type="term" value="F:DNA binding"/>
    <property type="evidence" value="ECO:0007669"/>
    <property type="project" value="UniProtKB-KW"/>
</dbReference>
<evidence type="ECO:0008006" key="4">
    <source>
        <dbReference type="Google" id="ProtNLM"/>
    </source>
</evidence>
<dbReference type="EMBL" id="QTJV01000013">
    <property type="protein sequence ID" value="RFM31529.1"/>
    <property type="molecule type" value="Genomic_DNA"/>
</dbReference>
<dbReference type="SUPFAM" id="SSF51215">
    <property type="entry name" value="Regulatory protein AraC"/>
    <property type="match status" value="1"/>
</dbReference>
<dbReference type="OrthoDB" id="665134at2"/>
<gene>
    <name evidence="2" type="ORF">DXN04_27825</name>
</gene>
<evidence type="ECO:0000256" key="1">
    <source>
        <dbReference type="ARBA" id="ARBA00023125"/>
    </source>
</evidence>
<dbReference type="RefSeq" id="WP_116856684.1">
    <property type="nucleotide sequence ID" value="NZ_QTJV01000013.1"/>
</dbReference>
<dbReference type="AlphaFoldDB" id="A0A3E1NUA7"/>
<evidence type="ECO:0000313" key="3">
    <source>
        <dbReference type="Proteomes" id="UP000261174"/>
    </source>
</evidence>
<accession>A0A3E1NUA7</accession>
<organism evidence="2 3">
    <name type="scientific">Chitinophaga silvisoli</name>
    <dbReference type="NCBI Taxonomy" id="2291814"/>
    <lineage>
        <taxon>Bacteria</taxon>
        <taxon>Pseudomonadati</taxon>
        <taxon>Bacteroidota</taxon>
        <taxon>Chitinophagia</taxon>
        <taxon>Chitinophagales</taxon>
        <taxon>Chitinophagaceae</taxon>
        <taxon>Chitinophaga</taxon>
    </lineage>
</organism>
<name>A0A3E1NUA7_9BACT</name>
<reference evidence="2 3" key="1">
    <citation type="submission" date="2018-08" db="EMBL/GenBank/DDBJ databases">
        <title>Chitinophaga sp. K20C18050901, a novel bacterium isolated from forest soil.</title>
        <authorList>
            <person name="Wang C."/>
        </authorList>
    </citation>
    <scope>NUCLEOTIDE SEQUENCE [LARGE SCALE GENOMIC DNA]</scope>
    <source>
        <strain evidence="2 3">K20C18050901</strain>
    </source>
</reference>
<keyword evidence="1" id="KW-0238">DNA-binding</keyword>
<dbReference type="Proteomes" id="UP000261174">
    <property type="component" value="Unassembled WGS sequence"/>
</dbReference>
<evidence type="ECO:0000313" key="2">
    <source>
        <dbReference type="EMBL" id="RFM31529.1"/>
    </source>
</evidence>
<sequence>MKTNAELTVRCNSSPEFIDRHLNDNAYQILQIVSGTGFVFLGTHLSFLSSGDLVFMKPGSSLIWSLSGKATLHYCKVSTKYFEKYPHVARLFDQDKIFNLKMIISNPPQGQASAIGMLFKMIRQEMEGLHEDKKEAILIHLQLLLLLAHRIN</sequence>
<keyword evidence="3" id="KW-1185">Reference proteome</keyword>
<proteinExistence type="predicted"/>
<comment type="caution">
    <text evidence="2">The sequence shown here is derived from an EMBL/GenBank/DDBJ whole genome shotgun (WGS) entry which is preliminary data.</text>
</comment>